<organism evidence="5 6">
    <name type="scientific">Halococcoides cellulosivorans</name>
    <dbReference type="NCBI Taxonomy" id="1679096"/>
    <lineage>
        <taxon>Archaea</taxon>
        <taxon>Methanobacteriati</taxon>
        <taxon>Methanobacteriota</taxon>
        <taxon>Stenosarchaea group</taxon>
        <taxon>Halobacteria</taxon>
        <taxon>Halobacteriales</taxon>
        <taxon>Haloarculaceae</taxon>
        <taxon>Halococcoides</taxon>
    </lineage>
</organism>
<dbReference type="AlphaFoldDB" id="A0A2R4X1W9"/>
<dbReference type="RefSeq" id="WP_108382323.1">
    <property type="nucleotide sequence ID" value="NZ_CP028858.1"/>
</dbReference>
<feature type="region of interest" description="Disordered" evidence="2">
    <location>
        <begin position="67"/>
        <end position="106"/>
    </location>
</feature>
<dbReference type="InterPro" id="IPR036637">
    <property type="entry name" value="Phosphohistidine_dom_sf"/>
</dbReference>
<dbReference type="Pfam" id="PF01326">
    <property type="entry name" value="PPDK_N"/>
    <property type="match status" value="1"/>
</dbReference>
<feature type="compositionally biased region" description="Polar residues" evidence="2">
    <location>
        <begin position="92"/>
        <end position="106"/>
    </location>
</feature>
<proteinExistence type="predicted"/>
<dbReference type="InterPro" id="IPR051549">
    <property type="entry name" value="PEP_Utilizing_Enz"/>
</dbReference>
<keyword evidence="6" id="KW-1185">Reference proteome</keyword>
<dbReference type="GeneID" id="36512517"/>
<dbReference type="PANTHER" id="PTHR43615:SF1">
    <property type="entry name" value="PPDK_N DOMAIN-CONTAINING PROTEIN"/>
    <property type="match status" value="1"/>
</dbReference>
<reference evidence="5 6" key="1">
    <citation type="submission" date="2018-04" db="EMBL/GenBank/DDBJ databases">
        <title>Halococcoides cellulosivorans gen. nov., sp. nov., an extremely halophilic cellulose-utilizing haloarchaeon from hypersaline lakes.</title>
        <authorList>
            <person name="Sorokin D.Y."/>
            <person name="Toshchakov S.V."/>
            <person name="Samarov N.I."/>
            <person name="Korzhenkov A."/>
            <person name="Kublanov I.V."/>
        </authorList>
    </citation>
    <scope>NUCLEOTIDE SEQUENCE [LARGE SCALE GENOMIC DNA]</scope>
    <source>
        <strain evidence="5 6">HArcel1</strain>
    </source>
</reference>
<dbReference type="SUPFAM" id="SSF52009">
    <property type="entry name" value="Phosphohistidine domain"/>
    <property type="match status" value="1"/>
</dbReference>
<dbReference type="SUPFAM" id="SSF56059">
    <property type="entry name" value="Glutathione synthetase ATP-binding domain-like"/>
    <property type="match status" value="1"/>
</dbReference>
<dbReference type="GO" id="GO:0005524">
    <property type="term" value="F:ATP binding"/>
    <property type="evidence" value="ECO:0007669"/>
    <property type="project" value="InterPro"/>
</dbReference>
<feature type="domain" description="PEP-utilising enzyme mobile" evidence="3">
    <location>
        <begin position="819"/>
        <end position="887"/>
    </location>
</feature>
<keyword evidence="5" id="KW-0670">Pyruvate</keyword>
<evidence type="ECO:0000256" key="1">
    <source>
        <dbReference type="SAM" id="Coils"/>
    </source>
</evidence>
<evidence type="ECO:0000313" key="5">
    <source>
        <dbReference type="EMBL" id="AWB27723.1"/>
    </source>
</evidence>
<dbReference type="EMBL" id="CP028858">
    <property type="protein sequence ID" value="AWB27723.1"/>
    <property type="molecule type" value="Genomic_DNA"/>
</dbReference>
<keyword evidence="1" id="KW-0175">Coiled coil</keyword>
<dbReference type="InterPro" id="IPR008279">
    <property type="entry name" value="PEP-util_enz_mobile_dom"/>
</dbReference>
<dbReference type="Gene3D" id="3.30.1490.20">
    <property type="entry name" value="ATP-grasp fold, A domain"/>
    <property type="match status" value="1"/>
</dbReference>
<feature type="coiled-coil region" evidence="1">
    <location>
        <begin position="643"/>
        <end position="670"/>
    </location>
</feature>
<dbReference type="Proteomes" id="UP000244727">
    <property type="component" value="Chromosome"/>
</dbReference>
<evidence type="ECO:0000259" key="3">
    <source>
        <dbReference type="Pfam" id="PF00391"/>
    </source>
</evidence>
<protein>
    <submittedName>
        <fullName evidence="5">Phosphoenolpyruvate synthase</fullName>
    </submittedName>
</protein>
<dbReference type="Gene3D" id="3.50.30.10">
    <property type="entry name" value="Phosphohistidine domain"/>
    <property type="match status" value="1"/>
</dbReference>
<dbReference type="InterPro" id="IPR013815">
    <property type="entry name" value="ATP_grasp_subdomain_1"/>
</dbReference>
<name>A0A2R4X1W9_9EURY</name>
<accession>A0A2R4X1W9</accession>
<dbReference type="PANTHER" id="PTHR43615">
    <property type="entry name" value="PHOSPHOENOLPYRUVATE SYNTHASE-RELATED"/>
    <property type="match status" value="1"/>
</dbReference>
<sequence length="893" mass="95988">MTGDRTDQYVVALSDPSATDRSITGGKGANLARMQTDLPVPEGICVTAAASRILLDDPDVREAIDRLEADRDGVDGNRAGETSDPNGGETNGGSDTVGESTASKTSEIAAEIRDRIDAQPFPDGLEETLEARLDPRATYAVRSSATAEDRADASFAGQYDTILDVGASGVPDAVRDCVASLFADRAVHYREENDVPHAAVSMAVVVQRQVDADAAGVLFTADPTTGRRTVAAIDAAPGSGEAVVSGTIATDEIRVDRTTGQIEYTVGDREGPTEHTLTDEEVRTLVAFGDEIEALFGSPQDIEWAVADGTVWILQARPITTLFPVPAQGIDDGLHVYYSFNHRQGMDAAMPPLVADYWRRGIENNARRVGYSPSGPICTPAGGIVYMDATPLLGSDRLAGRFFGVLEEADREAIAPLNDVRERRGEEFADGSVLGGLSAIRTLSTLVGFAGTAARFLGTVVGDLLDDSPAEFPARTREWGDSVAERLIEDVRTGETDRERVRLALEAYEEFTYEVPGQAFRIWSSYLYRGALERLCPDADAAFEALERGLRDNVTTAMMLELGDAADVARGHPAVERAILEECDLATVRDRPGGEAFAAAFEEVLDRYGFRAAGEIDFSQPRYRDDPAGLLATIRASLETGSEGDHRERIRRLEREADDAIDRLESVAGQGLLGSIRRRLVRPLAVRYRATIATRELPKYALSKLLAETRDQVLSAGDALGDAGVLDDRDEVWLLEIDELLAALDGEPIGVDLADRRAEYRRWQDLRAPRVITSDGEMVKASGPADPEADRLEGTPTSGGVVEGRARIVTDPETADLAAGEILVAPHTDPGWTPLFLNAAGLVCDVGGRMSHGSMVAREYGIPAVVVPGGTDAIETGERIRVDGTRGVVERLE</sequence>
<evidence type="ECO:0000259" key="4">
    <source>
        <dbReference type="Pfam" id="PF01326"/>
    </source>
</evidence>
<dbReference type="InterPro" id="IPR002192">
    <property type="entry name" value="PPDK_AMP/ATP-bd"/>
</dbReference>
<dbReference type="Gene3D" id="3.30.470.20">
    <property type="entry name" value="ATP-grasp fold, B domain"/>
    <property type="match status" value="2"/>
</dbReference>
<dbReference type="KEGG" id="harc:HARCEL1_08380"/>
<dbReference type="GO" id="GO:0016301">
    <property type="term" value="F:kinase activity"/>
    <property type="evidence" value="ECO:0007669"/>
    <property type="project" value="InterPro"/>
</dbReference>
<evidence type="ECO:0000313" key="6">
    <source>
        <dbReference type="Proteomes" id="UP000244727"/>
    </source>
</evidence>
<feature type="domain" description="Pyruvate phosphate dikinase AMP/ATP-binding" evidence="4">
    <location>
        <begin position="23"/>
        <end position="321"/>
    </location>
</feature>
<evidence type="ECO:0000256" key="2">
    <source>
        <dbReference type="SAM" id="MobiDB-lite"/>
    </source>
</evidence>
<gene>
    <name evidence="5" type="ORF">HARCEL1_08380</name>
</gene>
<feature type="region of interest" description="Disordered" evidence="2">
    <location>
        <begin position="777"/>
        <end position="800"/>
    </location>
</feature>
<dbReference type="Pfam" id="PF00391">
    <property type="entry name" value="PEP-utilizers"/>
    <property type="match status" value="1"/>
</dbReference>